<accession>A0A2V3HW83</accession>
<name>A0A2V3HW83_9ARCH</name>
<evidence type="ECO:0000313" key="4">
    <source>
        <dbReference type="Proteomes" id="UP000248161"/>
    </source>
</evidence>
<reference evidence="3 4" key="1">
    <citation type="journal article" date="2015" name="Nat. Commun.">
        <title>Genomic and transcriptomic evidence for scavenging of diverse organic compounds by widespread deep-sea archaea.</title>
        <authorList>
            <person name="Li M."/>
            <person name="Baker B.J."/>
            <person name="Anantharaman K."/>
            <person name="Jain S."/>
            <person name="Breier J.A."/>
            <person name="Dick G.J."/>
        </authorList>
    </citation>
    <scope>NUCLEOTIDE SEQUENCE [LARGE SCALE GENOMIC DNA]</scope>
    <source>
        <strain evidence="3">Cayman_51_deep</strain>
    </source>
</reference>
<gene>
    <name evidence="3" type="ORF">CXX69_02535</name>
</gene>
<dbReference type="EMBL" id="PSPG01000004">
    <property type="protein sequence ID" value="PXF22001.1"/>
    <property type="molecule type" value="Genomic_DNA"/>
</dbReference>
<evidence type="ECO:0000256" key="2">
    <source>
        <dbReference type="SAM" id="Phobius"/>
    </source>
</evidence>
<proteinExistence type="predicted"/>
<dbReference type="Proteomes" id="UP000248161">
    <property type="component" value="Unassembled WGS sequence"/>
</dbReference>
<keyword evidence="2" id="KW-1133">Transmembrane helix</keyword>
<comment type="caution">
    <text evidence="3">The sequence shown here is derived from an EMBL/GenBank/DDBJ whole genome shotgun (WGS) entry which is preliminary data.</text>
</comment>
<feature type="compositionally biased region" description="Acidic residues" evidence="1">
    <location>
        <begin position="58"/>
        <end position="73"/>
    </location>
</feature>
<protein>
    <submittedName>
        <fullName evidence="3">Uncharacterized protein</fullName>
    </submittedName>
</protein>
<evidence type="ECO:0000256" key="1">
    <source>
        <dbReference type="SAM" id="MobiDB-lite"/>
    </source>
</evidence>
<organism evidence="3 4">
    <name type="scientific">Candidatus Thalassarchaeum betae</name>
    <dbReference type="NCBI Taxonomy" id="2599289"/>
    <lineage>
        <taxon>Archaea</taxon>
        <taxon>Methanobacteriati</taxon>
        <taxon>Thermoplasmatota</taxon>
        <taxon>Candidatus Poseidoniia</taxon>
        <taxon>Candidatus Poseidoniales</taxon>
        <taxon>Candidatus Thalassarchaeaceae</taxon>
        <taxon>Candidatus Thalassarchaeum</taxon>
    </lineage>
</organism>
<feature type="transmembrane region" description="Helical" evidence="2">
    <location>
        <begin position="35"/>
        <end position="53"/>
    </location>
</feature>
<dbReference type="AlphaFoldDB" id="A0A2V3HW83"/>
<evidence type="ECO:0000313" key="3">
    <source>
        <dbReference type="EMBL" id="PXF22001.1"/>
    </source>
</evidence>
<sequence>MRKLRIAIGWVLAVVLIGLSANSFASEGDLTTEAWGFLLLTPLALAIALSPTAPWENDATESAEPWDDEDESESGAKDVPDPIEAGFDVPVL</sequence>
<keyword evidence="2" id="KW-0812">Transmembrane</keyword>
<feature type="region of interest" description="Disordered" evidence="1">
    <location>
        <begin position="55"/>
        <end position="92"/>
    </location>
</feature>
<keyword evidence="2" id="KW-0472">Membrane</keyword>